<protein>
    <submittedName>
        <fullName evidence="8">Alcohol dehydrogenase GroES domain protein</fullName>
    </submittedName>
</protein>
<dbReference type="InterPro" id="IPR013149">
    <property type="entry name" value="ADH-like_C"/>
</dbReference>
<comment type="similarity">
    <text evidence="2 6">Belongs to the zinc-containing alcohol dehydrogenase family.</text>
</comment>
<dbReference type="Pfam" id="PF00107">
    <property type="entry name" value="ADH_zinc_N"/>
    <property type="match status" value="1"/>
</dbReference>
<keyword evidence="9" id="KW-1185">Reference proteome</keyword>
<dbReference type="InterPro" id="IPR013154">
    <property type="entry name" value="ADH-like_N"/>
</dbReference>
<evidence type="ECO:0000256" key="3">
    <source>
        <dbReference type="ARBA" id="ARBA00022723"/>
    </source>
</evidence>
<dbReference type="Gene3D" id="3.90.180.10">
    <property type="entry name" value="Medium-chain alcohol dehydrogenases, catalytic domain"/>
    <property type="match status" value="1"/>
</dbReference>
<dbReference type="eggNOG" id="COG1063">
    <property type="taxonomic scope" value="Bacteria"/>
</dbReference>
<evidence type="ECO:0000256" key="6">
    <source>
        <dbReference type="RuleBase" id="RU361277"/>
    </source>
</evidence>
<dbReference type="InterPro" id="IPR020843">
    <property type="entry name" value="ER"/>
</dbReference>
<evidence type="ECO:0000259" key="7">
    <source>
        <dbReference type="SMART" id="SM00829"/>
    </source>
</evidence>
<dbReference type="SMART" id="SM00829">
    <property type="entry name" value="PKS_ER"/>
    <property type="match status" value="1"/>
</dbReference>
<dbReference type="KEGG" id="mva:Mvan_1380"/>
<dbReference type="RefSeq" id="WP_011778643.1">
    <property type="nucleotide sequence ID" value="NC_008726.1"/>
</dbReference>
<dbReference type="PANTHER" id="PTHR42813">
    <property type="entry name" value="ZINC-TYPE ALCOHOL DEHYDROGENASE-LIKE"/>
    <property type="match status" value="1"/>
</dbReference>
<name>A1T4W4_MYCVP</name>
<keyword evidence="4 6" id="KW-0862">Zinc</keyword>
<organism evidence="8 9">
    <name type="scientific">Mycolicibacterium vanbaalenii (strain DSM 7251 / JCM 13017 / BCRC 16820 / KCTC 9966 / NRRL B-24157 / PYR-1)</name>
    <name type="common">Mycobacterium vanbaalenii</name>
    <dbReference type="NCBI Taxonomy" id="350058"/>
    <lineage>
        <taxon>Bacteria</taxon>
        <taxon>Bacillati</taxon>
        <taxon>Actinomycetota</taxon>
        <taxon>Actinomycetes</taxon>
        <taxon>Mycobacteriales</taxon>
        <taxon>Mycobacteriaceae</taxon>
        <taxon>Mycolicibacterium</taxon>
    </lineage>
</organism>
<dbReference type="PROSITE" id="PS00059">
    <property type="entry name" value="ADH_ZINC"/>
    <property type="match status" value="1"/>
</dbReference>
<proteinExistence type="inferred from homology"/>
<accession>A1T4W4</accession>
<dbReference type="HOGENOM" id="CLU_026673_11_3_11"/>
<comment type="cofactor">
    <cofactor evidence="1 6">
        <name>Zn(2+)</name>
        <dbReference type="ChEBI" id="CHEBI:29105"/>
    </cofactor>
</comment>
<dbReference type="CDD" id="cd08286">
    <property type="entry name" value="FDH_like_ADH2"/>
    <property type="match status" value="1"/>
</dbReference>
<dbReference type="InterPro" id="IPR011032">
    <property type="entry name" value="GroES-like_sf"/>
</dbReference>
<dbReference type="Gene3D" id="3.40.50.720">
    <property type="entry name" value="NAD(P)-binding Rossmann-like Domain"/>
    <property type="match status" value="1"/>
</dbReference>
<dbReference type="Pfam" id="PF08240">
    <property type="entry name" value="ADH_N"/>
    <property type="match status" value="1"/>
</dbReference>
<dbReference type="Proteomes" id="UP000009159">
    <property type="component" value="Chromosome"/>
</dbReference>
<evidence type="ECO:0000256" key="4">
    <source>
        <dbReference type="ARBA" id="ARBA00022833"/>
    </source>
</evidence>
<keyword evidence="3 6" id="KW-0479">Metal-binding</keyword>
<feature type="domain" description="Enoyl reductase (ER)" evidence="7">
    <location>
        <begin position="10"/>
        <end position="344"/>
    </location>
</feature>
<evidence type="ECO:0000313" key="8">
    <source>
        <dbReference type="EMBL" id="ABM12214.1"/>
    </source>
</evidence>
<evidence type="ECO:0000313" key="9">
    <source>
        <dbReference type="Proteomes" id="UP000009159"/>
    </source>
</evidence>
<dbReference type="SUPFAM" id="SSF51735">
    <property type="entry name" value="NAD(P)-binding Rossmann-fold domains"/>
    <property type="match status" value="1"/>
</dbReference>
<dbReference type="AlphaFoldDB" id="A1T4W4"/>
<evidence type="ECO:0000256" key="5">
    <source>
        <dbReference type="ARBA" id="ARBA00023002"/>
    </source>
</evidence>
<reference evidence="8" key="1">
    <citation type="submission" date="2006-12" db="EMBL/GenBank/DDBJ databases">
        <title>Complete sequence of Mycobacterium vanbaalenii PYR-1.</title>
        <authorList>
            <consortium name="US DOE Joint Genome Institute"/>
            <person name="Copeland A."/>
            <person name="Lucas S."/>
            <person name="Lapidus A."/>
            <person name="Barry K."/>
            <person name="Detter J.C."/>
            <person name="Glavina del Rio T."/>
            <person name="Hammon N."/>
            <person name="Israni S."/>
            <person name="Dalin E."/>
            <person name="Tice H."/>
            <person name="Pitluck S."/>
            <person name="Singan V."/>
            <person name="Schmutz J."/>
            <person name="Larimer F."/>
            <person name="Land M."/>
            <person name="Hauser L."/>
            <person name="Kyrpides N."/>
            <person name="Anderson I.J."/>
            <person name="Miller C."/>
            <person name="Richardson P."/>
        </authorList>
    </citation>
    <scope>NUCLEOTIDE SEQUENCE [LARGE SCALE GENOMIC DNA]</scope>
    <source>
        <strain evidence="8">PYR-1</strain>
    </source>
</reference>
<dbReference type="GO" id="GO:0016491">
    <property type="term" value="F:oxidoreductase activity"/>
    <property type="evidence" value="ECO:0007669"/>
    <property type="project" value="UniProtKB-KW"/>
</dbReference>
<dbReference type="STRING" id="350058.Mvan_1380"/>
<dbReference type="SUPFAM" id="SSF50129">
    <property type="entry name" value="GroES-like"/>
    <property type="match status" value="1"/>
</dbReference>
<dbReference type="InterPro" id="IPR002328">
    <property type="entry name" value="ADH_Zn_CS"/>
</dbReference>
<keyword evidence="5" id="KW-0560">Oxidoreductase</keyword>
<dbReference type="PANTHER" id="PTHR42813:SF4">
    <property type="entry name" value="NADP-DEPENDENT ISOPROPANOL DEHYDROGENASE"/>
    <property type="match status" value="1"/>
</dbReference>
<sequence length="348" mass="36361">MLAMVYDGPGRRSWRSVPEPVIQQGTDAIVRVDAVTICGTDLHILKGDVPEVEPGRVLGHEAVGTVTEVGPAVQTLSVGDRVLVSCISACGACRYCRQGQYGQCLGGGGWILGHLIDGTQAEYVRVPFADNSTHKVPEGVSDEQMIVLADILPTSYEVGVLAGAVSPGDVVAIVGAGPIGLAAVLTAKLYSPSHIVVIDVADARLDAARRFGADTVVNSSTRSARDVIDELTGGLGADVAMEAVGLPETFEESVALVRPGGHVANIGVHGAPATLHLEQIWIKNLTITTGLVDTHSTPTLIRLVANHQLDTAAMITHRFPMDEFDTAYDVFGDAAHSGALKVLLTASP</sequence>
<gene>
    <name evidence="8" type="ordered locus">Mvan_1380</name>
</gene>
<dbReference type="GO" id="GO:0008270">
    <property type="term" value="F:zinc ion binding"/>
    <property type="evidence" value="ECO:0007669"/>
    <property type="project" value="InterPro"/>
</dbReference>
<evidence type="ECO:0000256" key="2">
    <source>
        <dbReference type="ARBA" id="ARBA00008072"/>
    </source>
</evidence>
<dbReference type="EMBL" id="CP000511">
    <property type="protein sequence ID" value="ABM12214.1"/>
    <property type="molecule type" value="Genomic_DNA"/>
</dbReference>
<evidence type="ECO:0000256" key="1">
    <source>
        <dbReference type="ARBA" id="ARBA00001947"/>
    </source>
</evidence>
<dbReference type="InterPro" id="IPR036291">
    <property type="entry name" value="NAD(P)-bd_dom_sf"/>
</dbReference>